<dbReference type="Proteomes" id="UP000030765">
    <property type="component" value="Unassembled WGS sequence"/>
</dbReference>
<evidence type="ECO:0000313" key="4">
    <source>
        <dbReference type="Proteomes" id="UP000030765"/>
    </source>
</evidence>
<evidence type="ECO:0000256" key="1">
    <source>
        <dbReference type="SAM" id="MobiDB-lite"/>
    </source>
</evidence>
<protein>
    <submittedName>
        <fullName evidence="2 3">Uncharacterized protein</fullName>
    </submittedName>
</protein>
<dbReference type="AlphaFoldDB" id="A0A084WGT2"/>
<reference evidence="3" key="2">
    <citation type="submission" date="2020-05" db="UniProtKB">
        <authorList>
            <consortium name="EnsemblMetazoa"/>
        </authorList>
    </citation>
    <scope>IDENTIFICATION</scope>
</reference>
<feature type="compositionally biased region" description="Polar residues" evidence="1">
    <location>
        <begin position="1"/>
        <end position="22"/>
    </location>
</feature>
<dbReference type="EMBL" id="ATLV01023714">
    <property type="status" value="NOT_ANNOTATED_CDS"/>
    <property type="molecule type" value="Genomic_DNA"/>
</dbReference>
<keyword evidence="4" id="KW-1185">Reference proteome</keyword>
<name>A0A084WGT2_ANOSI</name>
<feature type="region of interest" description="Disordered" evidence="1">
    <location>
        <begin position="1"/>
        <end position="65"/>
    </location>
</feature>
<dbReference type="VEuPathDB" id="VectorBase:ASIC017529"/>
<feature type="compositionally biased region" description="Polar residues" evidence="1">
    <location>
        <begin position="111"/>
        <end position="125"/>
    </location>
</feature>
<dbReference type="EnsemblMetazoa" id="ASIC017529-RA">
    <property type="protein sequence ID" value="ASIC017529-PA"/>
    <property type="gene ID" value="ASIC017529"/>
</dbReference>
<accession>A0A084WGT2</accession>
<evidence type="ECO:0000313" key="3">
    <source>
        <dbReference type="EnsemblMetazoa" id="ASIC017529-PA"/>
    </source>
</evidence>
<sequence length="133" mass="14042">MAEEQSSIGEQGKKNQATTGSSEPIPFTDGTIEPSYVVFLCPASPPPPATPVKKPQRRGVTSPPPWSLYPFSYSSTNGSQCAAYCGSEAMSSPPKNAPEEHRPIVSPHSKMGSSSPTSRLPTCTAQGEGMRCL</sequence>
<feature type="region of interest" description="Disordered" evidence="1">
    <location>
        <begin position="86"/>
        <end position="133"/>
    </location>
</feature>
<gene>
    <name evidence="2" type="ORF">ZHAS_00017529</name>
</gene>
<organism evidence="2">
    <name type="scientific">Anopheles sinensis</name>
    <name type="common">Mosquito</name>
    <dbReference type="NCBI Taxonomy" id="74873"/>
    <lineage>
        <taxon>Eukaryota</taxon>
        <taxon>Metazoa</taxon>
        <taxon>Ecdysozoa</taxon>
        <taxon>Arthropoda</taxon>
        <taxon>Hexapoda</taxon>
        <taxon>Insecta</taxon>
        <taxon>Pterygota</taxon>
        <taxon>Neoptera</taxon>
        <taxon>Endopterygota</taxon>
        <taxon>Diptera</taxon>
        <taxon>Nematocera</taxon>
        <taxon>Culicoidea</taxon>
        <taxon>Culicidae</taxon>
        <taxon>Anophelinae</taxon>
        <taxon>Anopheles</taxon>
    </lineage>
</organism>
<evidence type="ECO:0000313" key="2">
    <source>
        <dbReference type="EMBL" id="KFB49426.1"/>
    </source>
</evidence>
<dbReference type="EMBL" id="KE525345">
    <property type="protein sequence ID" value="KFB49426.1"/>
    <property type="molecule type" value="Genomic_DNA"/>
</dbReference>
<reference evidence="2 4" key="1">
    <citation type="journal article" date="2014" name="BMC Genomics">
        <title>Genome sequence of Anopheles sinensis provides insight into genetics basis of mosquito competence for malaria parasites.</title>
        <authorList>
            <person name="Zhou D."/>
            <person name="Zhang D."/>
            <person name="Ding G."/>
            <person name="Shi L."/>
            <person name="Hou Q."/>
            <person name="Ye Y."/>
            <person name="Xu Y."/>
            <person name="Zhou H."/>
            <person name="Xiong C."/>
            <person name="Li S."/>
            <person name="Yu J."/>
            <person name="Hong S."/>
            <person name="Yu X."/>
            <person name="Zou P."/>
            <person name="Chen C."/>
            <person name="Chang X."/>
            <person name="Wang W."/>
            <person name="Lv Y."/>
            <person name="Sun Y."/>
            <person name="Ma L."/>
            <person name="Shen B."/>
            <person name="Zhu C."/>
        </authorList>
    </citation>
    <scope>NUCLEOTIDE SEQUENCE [LARGE SCALE GENOMIC DNA]</scope>
</reference>
<proteinExistence type="predicted"/>